<keyword evidence="4" id="KW-0255">Endonuclease</keyword>
<dbReference type="Proteomes" id="UP000034789">
    <property type="component" value="Unassembled WGS sequence"/>
</dbReference>
<dbReference type="EMBL" id="LCSD01000008">
    <property type="protein sequence ID" value="KKW47653.1"/>
    <property type="molecule type" value="Genomic_DNA"/>
</dbReference>
<evidence type="ECO:0008006" key="10">
    <source>
        <dbReference type="Google" id="ProtNLM"/>
    </source>
</evidence>
<dbReference type="GO" id="GO:0003729">
    <property type="term" value="F:mRNA binding"/>
    <property type="evidence" value="ECO:0007669"/>
    <property type="project" value="InterPro"/>
</dbReference>
<dbReference type="InterPro" id="IPR038570">
    <property type="entry name" value="HicA_sf"/>
</dbReference>
<dbReference type="GO" id="GO:0004519">
    <property type="term" value="F:endonuclease activity"/>
    <property type="evidence" value="ECO:0007669"/>
    <property type="project" value="UniProtKB-KW"/>
</dbReference>
<dbReference type="AlphaFoldDB" id="A0A0G1YW39"/>
<evidence type="ECO:0000256" key="7">
    <source>
        <dbReference type="ARBA" id="ARBA00023016"/>
    </source>
</evidence>
<dbReference type="Gene3D" id="3.30.920.30">
    <property type="entry name" value="Hypothetical protein"/>
    <property type="match status" value="1"/>
</dbReference>
<evidence type="ECO:0000256" key="4">
    <source>
        <dbReference type="ARBA" id="ARBA00022759"/>
    </source>
</evidence>
<evidence type="ECO:0000313" key="9">
    <source>
        <dbReference type="Proteomes" id="UP000034789"/>
    </source>
</evidence>
<evidence type="ECO:0000256" key="3">
    <source>
        <dbReference type="ARBA" id="ARBA00022722"/>
    </source>
</evidence>
<comment type="caution">
    <text evidence="8">The sequence shown here is derived from an EMBL/GenBank/DDBJ whole genome shotgun (WGS) entry which is preliminary data.</text>
</comment>
<comment type="similarity">
    <text evidence="1">Belongs to the HicA mRNA interferase family.</text>
</comment>
<keyword evidence="6" id="KW-0694">RNA-binding</keyword>
<dbReference type="GO" id="GO:0016787">
    <property type="term" value="F:hydrolase activity"/>
    <property type="evidence" value="ECO:0007669"/>
    <property type="project" value="UniProtKB-KW"/>
</dbReference>
<keyword evidence="5" id="KW-0378">Hydrolase</keyword>
<protein>
    <recommendedName>
        <fullName evidence="10">YcfA family protein</fullName>
    </recommendedName>
</protein>
<dbReference type="InterPro" id="IPR012933">
    <property type="entry name" value="HicA_mRNA_interferase"/>
</dbReference>
<keyword evidence="3" id="KW-0540">Nuclease</keyword>
<gene>
    <name evidence="8" type="ORF">UY98_C0008G0028</name>
</gene>
<proteinExistence type="inferred from homology"/>
<accession>A0A0G1YW39</accession>
<reference evidence="8 9" key="1">
    <citation type="journal article" date="2015" name="Nature">
        <title>rRNA introns, odd ribosomes, and small enigmatic genomes across a large radiation of phyla.</title>
        <authorList>
            <person name="Brown C.T."/>
            <person name="Hug L.A."/>
            <person name="Thomas B.C."/>
            <person name="Sharon I."/>
            <person name="Castelle C.J."/>
            <person name="Singh A."/>
            <person name="Wilkins M.J."/>
            <person name="Williams K.H."/>
            <person name="Banfield J.F."/>
        </authorList>
    </citation>
    <scope>NUCLEOTIDE SEQUENCE [LARGE SCALE GENOMIC DNA]</scope>
</reference>
<evidence type="ECO:0000256" key="6">
    <source>
        <dbReference type="ARBA" id="ARBA00022884"/>
    </source>
</evidence>
<sequence length="68" mass="7455">MAKSATPRRIIALIAKRGFVFTRQRGSHAVYVRASDKATVVVPMHARDISKGTLHRILKIAGLTADDL</sequence>
<name>A0A0G1YW39_9BACT</name>
<dbReference type="Pfam" id="PF07927">
    <property type="entry name" value="HicA_toxin"/>
    <property type="match status" value="1"/>
</dbReference>
<keyword evidence="2" id="KW-1277">Toxin-antitoxin system</keyword>
<evidence type="ECO:0000313" key="8">
    <source>
        <dbReference type="EMBL" id="KKW47653.1"/>
    </source>
</evidence>
<organism evidence="8 9">
    <name type="scientific">Candidatus Kaiserbacteria bacterium GW2011_GWA2_58_9</name>
    <dbReference type="NCBI Taxonomy" id="1618672"/>
    <lineage>
        <taxon>Bacteria</taxon>
        <taxon>Candidatus Kaiseribacteriota</taxon>
    </lineage>
</organism>
<evidence type="ECO:0000256" key="5">
    <source>
        <dbReference type="ARBA" id="ARBA00022801"/>
    </source>
</evidence>
<dbReference type="SUPFAM" id="SSF54786">
    <property type="entry name" value="YcfA/nrd intein domain"/>
    <property type="match status" value="1"/>
</dbReference>
<evidence type="ECO:0000256" key="2">
    <source>
        <dbReference type="ARBA" id="ARBA00022649"/>
    </source>
</evidence>
<keyword evidence="7" id="KW-0346">Stress response</keyword>
<evidence type="ECO:0000256" key="1">
    <source>
        <dbReference type="ARBA" id="ARBA00006620"/>
    </source>
</evidence>